<accession>A0A498K8H2</accession>
<gene>
    <name evidence="2" type="ORF">DVH24_015031</name>
</gene>
<dbReference type="GO" id="GO:0046983">
    <property type="term" value="F:protein dimerization activity"/>
    <property type="evidence" value="ECO:0007669"/>
    <property type="project" value="InterPro"/>
</dbReference>
<evidence type="ECO:0000313" key="2">
    <source>
        <dbReference type="EMBL" id="RXI01682.1"/>
    </source>
</evidence>
<protein>
    <recommendedName>
        <fullName evidence="4">MADS-box domain-containing protein</fullName>
    </recommendedName>
</protein>
<evidence type="ECO:0000256" key="1">
    <source>
        <dbReference type="SAM" id="Coils"/>
    </source>
</evidence>
<dbReference type="SUPFAM" id="SSF55455">
    <property type="entry name" value="SRF-like"/>
    <property type="match status" value="1"/>
</dbReference>
<sequence>MKMYEINKLCDVLTCAIMCSPNKSQPDALPDHSEVRRLIEQFKNMPEEERNKVMVNHKMFLKQMVDMELEKVNKLEKENRELEIWMAMNQFIAGKPLNDLQFTDLKEMRRMIKEKLKEFEAKIKSWKEELAKMNQLLGAQPVTTVAGENIQNAMQMVPWSMWDAPTKSS</sequence>
<evidence type="ECO:0000313" key="3">
    <source>
        <dbReference type="Proteomes" id="UP000290289"/>
    </source>
</evidence>
<dbReference type="EMBL" id="RDQH01000330">
    <property type="protein sequence ID" value="RXI01682.1"/>
    <property type="molecule type" value="Genomic_DNA"/>
</dbReference>
<dbReference type="GO" id="GO:0003677">
    <property type="term" value="F:DNA binding"/>
    <property type="evidence" value="ECO:0007669"/>
    <property type="project" value="InterPro"/>
</dbReference>
<dbReference type="Proteomes" id="UP000290289">
    <property type="component" value="Chromosome 4"/>
</dbReference>
<dbReference type="InterPro" id="IPR036879">
    <property type="entry name" value="TF_MADSbox_sf"/>
</dbReference>
<evidence type="ECO:0008006" key="4">
    <source>
        <dbReference type="Google" id="ProtNLM"/>
    </source>
</evidence>
<proteinExistence type="predicted"/>
<keyword evidence="3" id="KW-1185">Reference proteome</keyword>
<organism evidence="2 3">
    <name type="scientific">Malus domestica</name>
    <name type="common">Apple</name>
    <name type="synonym">Pyrus malus</name>
    <dbReference type="NCBI Taxonomy" id="3750"/>
    <lineage>
        <taxon>Eukaryota</taxon>
        <taxon>Viridiplantae</taxon>
        <taxon>Streptophyta</taxon>
        <taxon>Embryophyta</taxon>
        <taxon>Tracheophyta</taxon>
        <taxon>Spermatophyta</taxon>
        <taxon>Magnoliopsida</taxon>
        <taxon>eudicotyledons</taxon>
        <taxon>Gunneridae</taxon>
        <taxon>Pentapetalae</taxon>
        <taxon>rosids</taxon>
        <taxon>fabids</taxon>
        <taxon>Rosales</taxon>
        <taxon>Rosaceae</taxon>
        <taxon>Amygdaloideae</taxon>
        <taxon>Maleae</taxon>
        <taxon>Malus</taxon>
    </lineage>
</organism>
<name>A0A498K8H2_MALDO</name>
<comment type="caution">
    <text evidence="2">The sequence shown here is derived from an EMBL/GenBank/DDBJ whole genome shotgun (WGS) entry which is preliminary data.</text>
</comment>
<dbReference type="Gene3D" id="3.40.1810.10">
    <property type="entry name" value="Transcription factor, MADS-box"/>
    <property type="match status" value="1"/>
</dbReference>
<feature type="coiled-coil region" evidence="1">
    <location>
        <begin position="102"/>
        <end position="136"/>
    </location>
</feature>
<reference evidence="2 3" key="1">
    <citation type="submission" date="2018-10" db="EMBL/GenBank/DDBJ databases">
        <title>A high-quality apple genome assembly.</title>
        <authorList>
            <person name="Hu J."/>
        </authorList>
    </citation>
    <scope>NUCLEOTIDE SEQUENCE [LARGE SCALE GENOMIC DNA]</scope>
    <source>
        <strain evidence="3">cv. HFTH1</strain>
        <tissue evidence="2">Young leaf</tissue>
    </source>
</reference>
<dbReference type="AlphaFoldDB" id="A0A498K8H2"/>
<keyword evidence="1" id="KW-0175">Coiled coil</keyword>